<dbReference type="HOGENOM" id="CLU_013386_1_0_6"/>
<dbReference type="EMBL" id="CP005963">
    <property type="protein sequence ID" value="AGM41734.1"/>
    <property type="molecule type" value="Genomic_DNA"/>
</dbReference>
<comment type="subcellular location">
    <subcellularLocation>
        <location evidence="7">Cell membrane</location>
        <topology evidence="7">Multi-pass membrane protein</topology>
    </subcellularLocation>
</comment>
<keyword evidence="2 7" id="KW-1003">Cell membrane</keyword>
<evidence type="ECO:0000256" key="7">
    <source>
        <dbReference type="HAMAP-Rule" id="MF_01147"/>
    </source>
</evidence>
<organism evidence="8 9">
    <name type="scientific">Spiribacter salinus M19-40</name>
    <dbReference type="NCBI Taxonomy" id="1260251"/>
    <lineage>
        <taxon>Bacteria</taxon>
        <taxon>Pseudomonadati</taxon>
        <taxon>Pseudomonadota</taxon>
        <taxon>Gammaproteobacteria</taxon>
        <taxon>Chromatiales</taxon>
        <taxon>Ectothiorhodospiraceae</taxon>
        <taxon>Spiribacter</taxon>
    </lineage>
</organism>
<dbReference type="GO" id="GO:0042158">
    <property type="term" value="P:lipoprotein biosynthetic process"/>
    <property type="evidence" value="ECO:0007669"/>
    <property type="project" value="UniProtKB-UniRule"/>
</dbReference>
<feature type="transmembrane region" description="Helical" evidence="7">
    <location>
        <begin position="59"/>
        <end position="79"/>
    </location>
</feature>
<feature type="transmembrane region" description="Helical" evidence="7">
    <location>
        <begin position="231"/>
        <end position="259"/>
    </location>
</feature>
<feature type="transmembrane region" description="Helical" evidence="7">
    <location>
        <begin position="201"/>
        <end position="219"/>
    </location>
</feature>
<accession>R4V786</accession>
<dbReference type="HAMAP" id="MF_01147">
    <property type="entry name" value="Lgt"/>
    <property type="match status" value="1"/>
</dbReference>
<comment type="catalytic activity">
    <reaction evidence="7">
        <text>L-cysteinyl-[prolipoprotein] + a 1,2-diacyl-sn-glycero-3-phospho-(1'-sn-glycerol) = an S-1,2-diacyl-sn-glyceryl-L-cysteinyl-[prolipoprotein] + sn-glycerol 1-phosphate + H(+)</text>
        <dbReference type="Rhea" id="RHEA:56712"/>
        <dbReference type="Rhea" id="RHEA-COMP:14679"/>
        <dbReference type="Rhea" id="RHEA-COMP:14680"/>
        <dbReference type="ChEBI" id="CHEBI:15378"/>
        <dbReference type="ChEBI" id="CHEBI:29950"/>
        <dbReference type="ChEBI" id="CHEBI:57685"/>
        <dbReference type="ChEBI" id="CHEBI:64716"/>
        <dbReference type="ChEBI" id="CHEBI:140658"/>
        <dbReference type="EC" id="2.5.1.145"/>
    </reaction>
</comment>
<dbReference type="eggNOG" id="COG0682">
    <property type="taxonomic scope" value="Bacteria"/>
</dbReference>
<gene>
    <name evidence="7" type="primary">lgt</name>
    <name evidence="8" type="ORF">SPISAL_08200</name>
</gene>
<proteinExistence type="inferred from homology"/>
<feature type="transmembrane region" description="Helical" evidence="7">
    <location>
        <begin position="99"/>
        <end position="116"/>
    </location>
</feature>
<dbReference type="AlphaFoldDB" id="R4V786"/>
<evidence type="ECO:0000313" key="9">
    <source>
        <dbReference type="Proteomes" id="UP000017881"/>
    </source>
</evidence>
<dbReference type="InterPro" id="IPR001640">
    <property type="entry name" value="Lgt"/>
</dbReference>
<evidence type="ECO:0000256" key="5">
    <source>
        <dbReference type="ARBA" id="ARBA00022989"/>
    </source>
</evidence>
<evidence type="ECO:0000256" key="3">
    <source>
        <dbReference type="ARBA" id="ARBA00022679"/>
    </source>
</evidence>
<evidence type="ECO:0000256" key="1">
    <source>
        <dbReference type="ARBA" id="ARBA00007150"/>
    </source>
</evidence>
<dbReference type="Pfam" id="PF01790">
    <property type="entry name" value="LGT"/>
    <property type="match status" value="1"/>
</dbReference>
<reference evidence="8 9" key="1">
    <citation type="journal article" date="2013" name="Genome Announc.">
        <title>Draft Genome of Spiribacter salinus M19-40, an Abundant Gammaproteobacterium in Aquatic Hypersaline Environments.</title>
        <authorList>
            <person name="Leon M.J."/>
            <person name="Ghai R."/>
            <person name="Fernandez A.B."/>
            <person name="Sanchez-Porro C."/>
            <person name="Rodriguez-Valera F."/>
            <person name="Ventosa A."/>
        </authorList>
    </citation>
    <scope>NUCLEOTIDE SEQUENCE [LARGE SCALE GENOMIC DNA]</scope>
    <source>
        <strain evidence="8">M19-40</strain>
    </source>
</reference>
<evidence type="ECO:0000256" key="6">
    <source>
        <dbReference type="ARBA" id="ARBA00023136"/>
    </source>
</evidence>
<dbReference type="EC" id="2.5.1.145" evidence="7"/>
<comment type="function">
    <text evidence="7">Catalyzes the transfer of the diacylglyceryl group from phosphatidylglycerol to the sulfhydryl group of the N-terminal cysteine of a prolipoprotein, the first step in the formation of mature lipoproteins.</text>
</comment>
<keyword evidence="5 7" id="KW-1133">Transmembrane helix</keyword>
<dbReference type="GO" id="GO:0008961">
    <property type="term" value="F:phosphatidylglycerol-prolipoprotein diacylglyceryl transferase activity"/>
    <property type="evidence" value="ECO:0007669"/>
    <property type="project" value="UniProtKB-UniRule"/>
</dbReference>
<protein>
    <recommendedName>
        <fullName evidence="7">Phosphatidylglycerol--prolipoprotein diacylglyceryl transferase</fullName>
        <ecNumber evidence="7">2.5.1.145</ecNumber>
    </recommendedName>
</protein>
<sequence length="264" mass="28891">MPAMLRYPDIDPIALSLGPLDIYWYGVMYGVGFGLAWWLGRLRARRADTPIAAVQMDDLLLYGAIGVIVGGRMGYALFYSEGQLLADPLSILRVWEGGMAFHGGLLGVILAMWLYAKRHQIRPLALGDFIAPLIPPGLAAGRLGNFINGELWGAPTQLPWGMVFPPLGPEPRHPSQLYQLALEGVVLFVVVWWFSRRPRPAGAVTGLFLTGYGVARFLVEFVRLPDPHIGYLAGGWLTMGQALSAPMIIAGAILMTWALRRPTA</sequence>
<keyword evidence="4 7" id="KW-0812">Transmembrane</keyword>
<dbReference type="PATRIC" id="fig|1260251.3.peg.1660"/>
<name>R4V786_9GAMM</name>
<feature type="binding site" evidence="7">
    <location>
        <position position="142"/>
    </location>
    <ligand>
        <name>a 1,2-diacyl-sn-glycero-3-phospho-(1'-sn-glycerol)</name>
        <dbReference type="ChEBI" id="CHEBI:64716"/>
    </ligand>
</feature>
<dbReference type="UniPathway" id="UPA00664"/>
<keyword evidence="8" id="KW-0449">Lipoprotein</keyword>
<keyword evidence="3 7" id="KW-0808">Transferase</keyword>
<evidence type="ECO:0000313" key="8">
    <source>
        <dbReference type="EMBL" id="AGM41734.1"/>
    </source>
</evidence>
<dbReference type="PANTHER" id="PTHR30589">
    <property type="entry name" value="PROLIPOPROTEIN DIACYLGLYCERYL TRANSFERASE"/>
    <property type="match status" value="1"/>
</dbReference>
<dbReference type="KEGG" id="ssal:SPISAL_08200"/>
<comment type="pathway">
    <text evidence="7">Protein modification; lipoprotein biosynthesis (diacylglyceryl transfer).</text>
</comment>
<keyword evidence="6 7" id="KW-0472">Membrane</keyword>
<dbReference type="PROSITE" id="PS01311">
    <property type="entry name" value="LGT"/>
    <property type="match status" value="1"/>
</dbReference>
<dbReference type="NCBIfam" id="TIGR00544">
    <property type="entry name" value="lgt"/>
    <property type="match status" value="1"/>
</dbReference>
<dbReference type="PANTHER" id="PTHR30589:SF0">
    <property type="entry name" value="PHOSPHATIDYLGLYCEROL--PROLIPOPROTEIN DIACYLGLYCERYL TRANSFERASE"/>
    <property type="match status" value="1"/>
</dbReference>
<feature type="transmembrane region" description="Helical" evidence="7">
    <location>
        <begin position="22"/>
        <end position="39"/>
    </location>
</feature>
<dbReference type="GO" id="GO:0005886">
    <property type="term" value="C:plasma membrane"/>
    <property type="evidence" value="ECO:0007669"/>
    <property type="project" value="UniProtKB-SubCell"/>
</dbReference>
<dbReference type="Proteomes" id="UP000017881">
    <property type="component" value="Chromosome"/>
</dbReference>
<evidence type="ECO:0000256" key="4">
    <source>
        <dbReference type="ARBA" id="ARBA00022692"/>
    </source>
</evidence>
<evidence type="ECO:0000256" key="2">
    <source>
        <dbReference type="ARBA" id="ARBA00022475"/>
    </source>
</evidence>
<keyword evidence="9" id="KW-1185">Reference proteome</keyword>
<comment type="similarity">
    <text evidence="1 7">Belongs to the Lgt family.</text>
</comment>